<dbReference type="PIRSF" id="PIRSF004846">
    <property type="entry name" value="ModA"/>
    <property type="match status" value="1"/>
</dbReference>
<reference evidence="6 7" key="1">
    <citation type="submission" date="2019-12" db="EMBL/GenBank/DDBJ databases">
        <title>Neisseriaceae gen. nov. sp. Genome sequencing and assembly.</title>
        <authorList>
            <person name="Liu Z."/>
            <person name="Li A."/>
        </authorList>
    </citation>
    <scope>NUCLEOTIDE SEQUENCE [LARGE SCALE GENOMIC DNA]</scope>
    <source>
        <strain evidence="6 7">B2N2-7</strain>
    </source>
</reference>
<dbReference type="NCBIfam" id="TIGR01256">
    <property type="entry name" value="modA"/>
    <property type="match status" value="1"/>
</dbReference>
<dbReference type="PANTHER" id="PTHR30632">
    <property type="entry name" value="MOLYBDATE-BINDING PERIPLASMIC PROTEIN"/>
    <property type="match status" value="1"/>
</dbReference>
<feature type="binding site" evidence="4">
    <location>
        <position position="165"/>
    </location>
    <ligand>
        <name>molybdate</name>
        <dbReference type="ChEBI" id="CHEBI:36264"/>
    </ligand>
</feature>
<dbReference type="PANTHER" id="PTHR30632:SF14">
    <property type="entry name" value="TUNGSTATE_MOLYBDATE_CHROMATE-BINDING PROTEIN MODA"/>
    <property type="match status" value="1"/>
</dbReference>
<dbReference type="InterPro" id="IPR005950">
    <property type="entry name" value="ModA"/>
</dbReference>
<dbReference type="AlphaFoldDB" id="A0A845BPC8"/>
<gene>
    <name evidence="6" type="primary">modA</name>
    <name evidence="6" type="ORF">GQF02_14665</name>
</gene>
<evidence type="ECO:0000256" key="5">
    <source>
        <dbReference type="SAM" id="SignalP"/>
    </source>
</evidence>
<feature type="binding site" evidence="4">
    <location>
        <position position="57"/>
    </location>
    <ligand>
        <name>molybdate</name>
        <dbReference type="ChEBI" id="CHEBI:36264"/>
    </ligand>
</feature>
<dbReference type="GO" id="GO:0030973">
    <property type="term" value="F:molybdate ion binding"/>
    <property type="evidence" value="ECO:0007669"/>
    <property type="project" value="InterPro"/>
</dbReference>
<evidence type="ECO:0000256" key="3">
    <source>
        <dbReference type="ARBA" id="ARBA00022729"/>
    </source>
</evidence>
<evidence type="ECO:0000313" key="6">
    <source>
        <dbReference type="EMBL" id="MXR38215.1"/>
    </source>
</evidence>
<comment type="caution">
    <text evidence="6">The sequence shown here is derived from an EMBL/GenBank/DDBJ whole genome shotgun (WGS) entry which is preliminary data.</text>
</comment>
<dbReference type="RefSeq" id="WP_160798128.1">
    <property type="nucleotide sequence ID" value="NZ_WSSB01000017.1"/>
</dbReference>
<proteinExistence type="inferred from homology"/>
<dbReference type="Proteomes" id="UP000467214">
    <property type="component" value="Unassembled WGS sequence"/>
</dbReference>
<feature type="signal peptide" evidence="5">
    <location>
        <begin position="1"/>
        <end position="19"/>
    </location>
</feature>
<comment type="similarity">
    <text evidence="1">Belongs to the bacterial solute-binding protein ModA family.</text>
</comment>
<dbReference type="InterPro" id="IPR044084">
    <property type="entry name" value="AvModA-like_subst-bd"/>
</dbReference>
<accession>A0A845BPC8</accession>
<keyword evidence="4" id="KW-0500">Molybdenum</keyword>
<evidence type="ECO:0000256" key="1">
    <source>
        <dbReference type="ARBA" id="ARBA00009175"/>
    </source>
</evidence>
<evidence type="ECO:0000256" key="4">
    <source>
        <dbReference type="PIRSR" id="PIRSR004846-1"/>
    </source>
</evidence>
<dbReference type="SUPFAM" id="SSF53850">
    <property type="entry name" value="Periplasmic binding protein-like II"/>
    <property type="match status" value="1"/>
</dbReference>
<dbReference type="Gene3D" id="3.40.190.10">
    <property type="entry name" value="Periplasmic binding protein-like II"/>
    <property type="match status" value="2"/>
</dbReference>
<keyword evidence="2 4" id="KW-0479">Metal-binding</keyword>
<evidence type="ECO:0000256" key="2">
    <source>
        <dbReference type="ARBA" id="ARBA00022723"/>
    </source>
</evidence>
<dbReference type="CDD" id="cd13539">
    <property type="entry name" value="PBP2_AvModA"/>
    <property type="match status" value="1"/>
</dbReference>
<dbReference type="EMBL" id="WSSB01000017">
    <property type="protein sequence ID" value="MXR38215.1"/>
    <property type="molecule type" value="Genomic_DNA"/>
</dbReference>
<name>A0A845BPC8_9NEIS</name>
<dbReference type="InterPro" id="IPR050682">
    <property type="entry name" value="ModA/WtpA"/>
</dbReference>
<keyword evidence="7" id="KW-1185">Reference proteome</keyword>
<protein>
    <submittedName>
        <fullName evidence="6">Molybdate ABC transporter substrate-binding protein</fullName>
    </submittedName>
</protein>
<organism evidence="6 7">
    <name type="scientific">Craterilacuibacter sinensis</name>
    <dbReference type="NCBI Taxonomy" id="2686017"/>
    <lineage>
        <taxon>Bacteria</taxon>
        <taxon>Pseudomonadati</taxon>
        <taxon>Pseudomonadota</taxon>
        <taxon>Betaproteobacteria</taxon>
        <taxon>Neisseriales</taxon>
        <taxon>Neisseriaceae</taxon>
        <taxon>Craterilacuibacter</taxon>
    </lineage>
</organism>
<dbReference type="Pfam" id="PF13531">
    <property type="entry name" value="SBP_bac_11"/>
    <property type="match status" value="1"/>
</dbReference>
<evidence type="ECO:0000313" key="7">
    <source>
        <dbReference type="Proteomes" id="UP000467214"/>
    </source>
</evidence>
<keyword evidence="3 5" id="KW-0732">Signal</keyword>
<sequence length="251" mass="27124">MPRLLLLVVLLFSGLSVRAAEPLTVAVAANLQYTFVELAQRFTAQSGIPLQPVYNSSGKFAAQIQNGAPFDVFLSADTEYPAALAASGHAAGAPRIYAYGQLVLWSRQPGFDMKNWQQSLLSPAVGKIAVANPKVAPYGRESMKVLARLKLDGVLRAKLVFGESIAQTNQYIHSRAADAGFTAKAVVLSRQMAGQGQWVDIDRKLYQPIGQAMLITRHGAATQGKAAQDFADFMIGPEAQRILQQHGYLLP</sequence>
<dbReference type="GO" id="GO:0046872">
    <property type="term" value="F:metal ion binding"/>
    <property type="evidence" value="ECO:0007669"/>
    <property type="project" value="UniProtKB-KW"/>
</dbReference>
<feature type="chain" id="PRO_5032924318" evidence="5">
    <location>
        <begin position="20"/>
        <end position="251"/>
    </location>
</feature>
<dbReference type="GO" id="GO:0015689">
    <property type="term" value="P:molybdate ion transport"/>
    <property type="evidence" value="ECO:0007669"/>
    <property type="project" value="InterPro"/>
</dbReference>